<evidence type="ECO:0000313" key="2">
    <source>
        <dbReference type="Proteomes" id="UP000269396"/>
    </source>
</evidence>
<dbReference type="AlphaFoldDB" id="A0A183Q1S5"/>
<dbReference type="PANTHER" id="PTHR24092:SF150">
    <property type="entry name" value="PHOSPHOLIPID-TRANSPORTING ATPASE"/>
    <property type="match status" value="1"/>
</dbReference>
<name>A0A183Q1S5_9TREM</name>
<dbReference type="EMBL" id="UZAL01044755">
    <property type="protein sequence ID" value="VDP82795.1"/>
    <property type="molecule type" value="Genomic_DNA"/>
</dbReference>
<sequence length="154" mass="17938">MHCYTSLCRAHPLNPTQLILRGSSLKNTKWIFGLTVYTGKESKVMLNSTAAPLKRSTVERQTNTYILCLFGVLLFLTLFTFIANLVWTSWNEKKMWYLQENGMCVGFNGDLIYFWLIDLFFTVDIYMSFPVEIVIDLKMFFPENRLSYGNNNIS</sequence>
<proteinExistence type="predicted"/>
<protein>
    <submittedName>
        <fullName evidence="1">Uncharacterized protein</fullName>
    </submittedName>
</protein>
<dbReference type="GO" id="GO:0045332">
    <property type="term" value="P:phospholipid translocation"/>
    <property type="evidence" value="ECO:0007669"/>
    <property type="project" value="TreeGrafter"/>
</dbReference>
<dbReference type="GO" id="GO:0005802">
    <property type="term" value="C:trans-Golgi network"/>
    <property type="evidence" value="ECO:0007669"/>
    <property type="project" value="TreeGrafter"/>
</dbReference>
<keyword evidence="2" id="KW-1185">Reference proteome</keyword>
<dbReference type="GO" id="GO:0140326">
    <property type="term" value="F:ATPase-coupled intramembrane lipid transporter activity"/>
    <property type="evidence" value="ECO:0007669"/>
    <property type="project" value="TreeGrafter"/>
</dbReference>
<dbReference type="GO" id="GO:0005886">
    <property type="term" value="C:plasma membrane"/>
    <property type="evidence" value="ECO:0007669"/>
    <property type="project" value="TreeGrafter"/>
</dbReference>
<dbReference type="PANTHER" id="PTHR24092">
    <property type="entry name" value="PROBABLE PHOSPHOLIPID-TRANSPORTING ATPASE"/>
    <property type="match status" value="1"/>
</dbReference>
<accession>A0A183Q1S5</accession>
<organism evidence="1 2">
    <name type="scientific">Schistosoma mattheei</name>
    <dbReference type="NCBI Taxonomy" id="31246"/>
    <lineage>
        <taxon>Eukaryota</taxon>
        <taxon>Metazoa</taxon>
        <taxon>Spiralia</taxon>
        <taxon>Lophotrochozoa</taxon>
        <taxon>Platyhelminthes</taxon>
        <taxon>Trematoda</taxon>
        <taxon>Digenea</taxon>
        <taxon>Strigeidida</taxon>
        <taxon>Schistosomatoidea</taxon>
        <taxon>Schistosomatidae</taxon>
        <taxon>Schistosoma</taxon>
    </lineage>
</organism>
<evidence type="ECO:0000313" key="1">
    <source>
        <dbReference type="EMBL" id="VDP82795.1"/>
    </source>
</evidence>
<gene>
    <name evidence="1" type="ORF">SMTD_LOCUS20561</name>
</gene>
<reference evidence="1 2" key="1">
    <citation type="submission" date="2018-11" db="EMBL/GenBank/DDBJ databases">
        <authorList>
            <consortium name="Pathogen Informatics"/>
        </authorList>
    </citation>
    <scope>NUCLEOTIDE SEQUENCE [LARGE SCALE GENOMIC DNA]</scope>
    <source>
        <strain>Denwood</strain>
        <strain evidence="2">Zambia</strain>
    </source>
</reference>
<dbReference type="Proteomes" id="UP000269396">
    <property type="component" value="Unassembled WGS sequence"/>
</dbReference>
<dbReference type="STRING" id="31246.A0A183Q1S5"/>